<evidence type="ECO:0000256" key="2">
    <source>
        <dbReference type="SAM" id="MobiDB-lite"/>
    </source>
</evidence>
<dbReference type="SUPFAM" id="SSF52402">
    <property type="entry name" value="Adenine nucleotide alpha hydrolases-like"/>
    <property type="match status" value="2"/>
</dbReference>
<feature type="domain" description="UspA" evidence="3">
    <location>
        <begin position="1"/>
        <end position="136"/>
    </location>
</feature>
<dbReference type="PANTHER" id="PTHR46268:SF6">
    <property type="entry name" value="UNIVERSAL STRESS PROTEIN UP12"/>
    <property type="match status" value="1"/>
</dbReference>
<dbReference type="InterPro" id="IPR006016">
    <property type="entry name" value="UspA"/>
</dbReference>
<comment type="similarity">
    <text evidence="1">Belongs to the universal stress protein A family.</text>
</comment>
<comment type="caution">
    <text evidence="4">The sequence shown here is derived from an EMBL/GenBank/DDBJ whole genome shotgun (WGS) entry which is preliminary data.</text>
</comment>
<evidence type="ECO:0000259" key="3">
    <source>
        <dbReference type="Pfam" id="PF00582"/>
    </source>
</evidence>
<dbReference type="PANTHER" id="PTHR46268">
    <property type="entry name" value="STRESS RESPONSE PROTEIN NHAX"/>
    <property type="match status" value="1"/>
</dbReference>
<evidence type="ECO:0000313" key="4">
    <source>
        <dbReference type="EMBL" id="KAB2593320.1"/>
    </source>
</evidence>
<keyword evidence="5" id="KW-1185">Reference proteome</keyword>
<proteinExistence type="inferred from homology"/>
<reference evidence="4 5" key="1">
    <citation type="submission" date="2019-09" db="EMBL/GenBank/DDBJ databases">
        <authorList>
            <person name="Liu P."/>
        </authorList>
    </citation>
    <scope>NUCLEOTIDE SEQUENCE [LARGE SCALE GENOMIC DNA]</scope>
    <source>
        <strain evidence="4 5">TRM68085</strain>
    </source>
</reference>
<dbReference type="InterPro" id="IPR014729">
    <property type="entry name" value="Rossmann-like_a/b/a_fold"/>
</dbReference>
<dbReference type="InterPro" id="IPR006015">
    <property type="entry name" value="Universal_stress_UspA"/>
</dbReference>
<feature type="region of interest" description="Disordered" evidence="2">
    <location>
        <begin position="137"/>
        <end position="166"/>
    </location>
</feature>
<dbReference type="EMBL" id="VYUA01000004">
    <property type="protein sequence ID" value="KAB2593320.1"/>
    <property type="molecule type" value="Genomic_DNA"/>
</dbReference>
<feature type="domain" description="UspA" evidence="3">
    <location>
        <begin position="165"/>
        <end position="300"/>
    </location>
</feature>
<dbReference type="Gene3D" id="3.40.50.620">
    <property type="entry name" value="HUPs"/>
    <property type="match status" value="2"/>
</dbReference>
<evidence type="ECO:0000313" key="5">
    <source>
        <dbReference type="Proteomes" id="UP000326907"/>
    </source>
</evidence>
<dbReference type="RefSeq" id="WP_151509449.1">
    <property type="nucleotide sequence ID" value="NZ_VYUA01000004.1"/>
</dbReference>
<evidence type="ECO:0000256" key="1">
    <source>
        <dbReference type="ARBA" id="ARBA00008791"/>
    </source>
</evidence>
<accession>A0A5N5EWW5</accession>
<dbReference type="Pfam" id="PF00582">
    <property type="entry name" value="Usp"/>
    <property type="match status" value="2"/>
</dbReference>
<organism evidence="4 5">
    <name type="scientific">Streptomyces arboris</name>
    <dbReference type="NCBI Taxonomy" id="2600619"/>
    <lineage>
        <taxon>Bacteria</taxon>
        <taxon>Bacillati</taxon>
        <taxon>Actinomycetota</taxon>
        <taxon>Actinomycetes</taxon>
        <taxon>Kitasatosporales</taxon>
        <taxon>Streptomycetaceae</taxon>
        <taxon>Streptomyces</taxon>
    </lineage>
</organism>
<protein>
    <submittedName>
        <fullName evidence="4">Universal stress protein</fullName>
    </submittedName>
</protein>
<sequence length="302" mass="31065">MTPHVTVGMDESPESLAAALWAAEEASLLDVPLHLIHVEEWPVTAEVPVLSAESLVERYETLLRATADRVRADRPGLDVTTEMARGRAPAELTAAANEAEVTVLGSRGLGGVVGFLIGSVSLAVVGRARRPVVLVRSASPSSGAGSGDPDPDPGSDPGSGSGSGIVLGVDIEQPCDPLLAFAFGEAARRDEELRIVHSWSPPPAAGYTAILNPSVGSGLGQKAAEGLAGMVRPWRDKFPAVRVTEQAVVGPAAAALVDASRSAGLLVVGRRSRRSPVGPHLGHVAHAAIHHSPAPVAVVPFE</sequence>
<name>A0A5N5EWW5_9ACTN</name>
<dbReference type="AlphaFoldDB" id="A0A5N5EWW5"/>
<gene>
    <name evidence="4" type="ORF">F5983_06840</name>
</gene>
<dbReference type="PRINTS" id="PR01438">
    <property type="entry name" value="UNVRSLSTRESS"/>
</dbReference>
<dbReference type="Proteomes" id="UP000326907">
    <property type="component" value="Unassembled WGS sequence"/>
</dbReference>